<organism evidence="1">
    <name type="scientific">Salinimicrobium catena</name>
    <dbReference type="NCBI Taxonomy" id="390640"/>
    <lineage>
        <taxon>Bacteria</taxon>
        <taxon>Pseudomonadati</taxon>
        <taxon>Bacteroidota</taxon>
        <taxon>Flavobacteriia</taxon>
        <taxon>Flavobacteriales</taxon>
        <taxon>Flavobacteriaceae</taxon>
        <taxon>Salinimicrobium</taxon>
    </lineage>
</organism>
<accession>A0A7C2RNU5</accession>
<proteinExistence type="predicted"/>
<sequence>MNLQYITDGKGHKNAVQLPMEEWEKIEKDLQELERLRNKKLFLSELAEAVAEMKLIKEGKLQARDAQKLIDEL</sequence>
<dbReference type="AlphaFoldDB" id="A0A7C2RNU5"/>
<evidence type="ECO:0000313" key="1">
    <source>
        <dbReference type="EMBL" id="HER41236.1"/>
    </source>
</evidence>
<name>A0A7C2RNU5_9FLAO</name>
<dbReference type="EMBL" id="DSEE01000608">
    <property type="protein sequence ID" value="HER41236.1"/>
    <property type="molecule type" value="Genomic_DNA"/>
</dbReference>
<dbReference type="Proteomes" id="UP000885753">
    <property type="component" value="Unassembled WGS sequence"/>
</dbReference>
<reference evidence="1" key="1">
    <citation type="journal article" date="2020" name="mSystems">
        <title>Genome- and Community-Level Interaction Insights into Carbon Utilization and Element Cycling Functions of Hydrothermarchaeota in Hydrothermal Sediment.</title>
        <authorList>
            <person name="Zhou Z."/>
            <person name="Liu Y."/>
            <person name="Xu W."/>
            <person name="Pan J."/>
            <person name="Luo Z.H."/>
            <person name="Li M."/>
        </authorList>
    </citation>
    <scope>NUCLEOTIDE SEQUENCE [LARGE SCALE GENOMIC DNA]</scope>
    <source>
        <strain evidence="1">SpSt-1235</strain>
    </source>
</reference>
<gene>
    <name evidence="1" type="ORF">ENO10_08450</name>
</gene>
<protein>
    <submittedName>
        <fullName evidence="1">Uncharacterized protein</fullName>
    </submittedName>
</protein>
<comment type="caution">
    <text evidence="1">The sequence shown here is derived from an EMBL/GenBank/DDBJ whole genome shotgun (WGS) entry which is preliminary data.</text>
</comment>